<dbReference type="InterPro" id="IPR018062">
    <property type="entry name" value="HTH_AraC-typ_CS"/>
</dbReference>
<dbReference type="InterPro" id="IPR020449">
    <property type="entry name" value="Tscrpt_reg_AraC-type_HTH"/>
</dbReference>
<dbReference type="InterPro" id="IPR009057">
    <property type="entry name" value="Homeodomain-like_sf"/>
</dbReference>
<evidence type="ECO:0000313" key="5">
    <source>
        <dbReference type="EMBL" id="MBW7453537.1"/>
    </source>
</evidence>
<accession>A0ABS7BY07</accession>
<gene>
    <name evidence="5" type="ORF">K0U00_05730</name>
</gene>
<proteinExistence type="predicted"/>
<name>A0ABS7BY07_9BACL</name>
<keyword evidence="6" id="KW-1185">Reference proteome</keyword>
<dbReference type="EMBL" id="JAHZIK010000086">
    <property type="protein sequence ID" value="MBW7453537.1"/>
    <property type="molecule type" value="Genomic_DNA"/>
</dbReference>
<dbReference type="PANTHER" id="PTHR43280">
    <property type="entry name" value="ARAC-FAMILY TRANSCRIPTIONAL REGULATOR"/>
    <property type="match status" value="1"/>
</dbReference>
<feature type="domain" description="HTH araC/xylS-type" evidence="4">
    <location>
        <begin position="23"/>
        <end position="119"/>
    </location>
</feature>
<dbReference type="InterPro" id="IPR018060">
    <property type="entry name" value="HTH_AraC"/>
</dbReference>
<evidence type="ECO:0000256" key="1">
    <source>
        <dbReference type="ARBA" id="ARBA00023015"/>
    </source>
</evidence>
<comment type="caution">
    <text evidence="5">The sequence shown here is derived from an EMBL/GenBank/DDBJ whole genome shotgun (WGS) entry which is preliminary data.</text>
</comment>
<sequence>LELERLQGTHSGKSVGKEAAQLKQVREYIASHYAEEINLERMAALVYMNASYFSSFFKKHTGQNFKQYVTEIRMQHALRMLLQTDSMVYEVAERVGYNNARQFSDMFKKHYGKLPNEYR</sequence>
<protein>
    <submittedName>
        <fullName evidence="5">AraC family transcriptional regulator</fullName>
    </submittedName>
</protein>
<dbReference type="Gene3D" id="1.10.10.60">
    <property type="entry name" value="Homeodomain-like"/>
    <property type="match status" value="2"/>
</dbReference>
<dbReference type="PRINTS" id="PR00032">
    <property type="entry name" value="HTHARAC"/>
</dbReference>
<dbReference type="Proteomes" id="UP001519887">
    <property type="component" value="Unassembled WGS sequence"/>
</dbReference>
<keyword evidence="2" id="KW-0238">DNA-binding</keyword>
<evidence type="ECO:0000256" key="2">
    <source>
        <dbReference type="ARBA" id="ARBA00023125"/>
    </source>
</evidence>
<evidence type="ECO:0000313" key="6">
    <source>
        <dbReference type="Proteomes" id="UP001519887"/>
    </source>
</evidence>
<reference evidence="5 6" key="1">
    <citation type="submission" date="2021-07" db="EMBL/GenBank/DDBJ databases">
        <title>Paenibacillus radiodurans sp. nov., isolated from the southeastern edge of Tengger Desert.</title>
        <authorList>
            <person name="Zhang G."/>
        </authorList>
    </citation>
    <scope>NUCLEOTIDE SEQUENCE [LARGE SCALE GENOMIC DNA]</scope>
    <source>
        <strain evidence="5 6">CCM 7311</strain>
    </source>
</reference>
<dbReference type="SMART" id="SM00342">
    <property type="entry name" value="HTH_ARAC"/>
    <property type="match status" value="1"/>
</dbReference>
<evidence type="ECO:0000259" key="4">
    <source>
        <dbReference type="PROSITE" id="PS01124"/>
    </source>
</evidence>
<evidence type="ECO:0000256" key="3">
    <source>
        <dbReference type="ARBA" id="ARBA00023163"/>
    </source>
</evidence>
<keyword evidence="3" id="KW-0804">Transcription</keyword>
<feature type="non-terminal residue" evidence="5">
    <location>
        <position position="1"/>
    </location>
</feature>
<dbReference type="PROSITE" id="PS01124">
    <property type="entry name" value="HTH_ARAC_FAMILY_2"/>
    <property type="match status" value="1"/>
</dbReference>
<keyword evidence="1" id="KW-0805">Transcription regulation</keyword>
<dbReference type="SUPFAM" id="SSF46689">
    <property type="entry name" value="Homeodomain-like"/>
    <property type="match status" value="2"/>
</dbReference>
<organism evidence="5 6">
    <name type="scientific">Paenibacillus sepulcri</name>
    <dbReference type="NCBI Taxonomy" id="359917"/>
    <lineage>
        <taxon>Bacteria</taxon>
        <taxon>Bacillati</taxon>
        <taxon>Bacillota</taxon>
        <taxon>Bacilli</taxon>
        <taxon>Bacillales</taxon>
        <taxon>Paenibacillaceae</taxon>
        <taxon>Paenibacillus</taxon>
    </lineage>
</organism>
<dbReference type="Pfam" id="PF12833">
    <property type="entry name" value="HTH_18"/>
    <property type="match status" value="1"/>
</dbReference>
<dbReference type="PROSITE" id="PS00041">
    <property type="entry name" value="HTH_ARAC_FAMILY_1"/>
    <property type="match status" value="1"/>
</dbReference>
<dbReference type="PANTHER" id="PTHR43280:SF34">
    <property type="entry name" value="ARAC-FAMILY TRANSCRIPTIONAL REGULATOR"/>
    <property type="match status" value="1"/>
</dbReference>